<reference evidence="1 2" key="1">
    <citation type="journal article" date="2024" name="Plant Biotechnol. J.">
        <title>Genome and CRISPR/Cas9 system of a widespread forest tree (Populus alba) in the world.</title>
        <authorList>
            <person name="Liu Y.J."/>
            <person name="Jiang P.F."/>
            <person name="Han X.M."/>
            <person name="Li X.Y."/>
            <person name="Wang H.M."/>
            <person name="Wang Y.J."/>
            <person name="Wang X.X."/>
            <person name="Zeng Q.Y."/>
        </authorList>
    </citation>
    <scope>NUCLEOTIDE SEQUENCE [LARGE SCALE GENOMIC DNA]</scope>
    <source>
        <strain evidence="2">cv. PAL-ZL1</strain>
    </source>
</reference>
<accession>A0ACC4CA16</accession>
<gene>
    <name evidence="1" type="ORF">D5086_010078</name>
</gene>
<organism evidence="1 2">
    <name type="scientific">Populus alba</name>
    <name type="common">White poplar</name>
    <dbReference type="NCBI Taxonomy" id="43335"/>
    <lineage>
        <taxon>Eukaryota</taxon>
        <taxon>Viridiplantae</taxon>
        <taxon>Streptophyta</taxon>
        <taxon>Embryophyta</taxon>
        <taxon>Tracheophyta</taxon>
        <taxon>Spermatophyta</taxon>
        <taxon>Magnoliopsida</taxon>
        <taxon>eudicotyledons</taxon>
        <taxon>Gunneridae</taxon>
        <taxon>Pentapetalae</taxon>
        <taxon>rosids</taxon>
        <taxon>fabids</taxon>
        <taxon>Malpighiales</taxon>
        <taxon>Salicaceae</taxon>
        <taxon>Saliceae</taxon>
        <taxon>Populus</taxon>
    </lineage>
</organism>
<name>A0ACC4CA16_POPAL</name>
<evidence type="ECO:0000313" key="2">
    <source>
        <dbReference type="Proteomes" id="UP000309997"/>
    </source>
</evidence>
<keyword evidence="2" id="KW-1185">Reference proteome</keyword>
<dbReference type="EMBL" id="RCHU02000005">
    <property type="protein sequence ID" value="KAL3591438.1"/>
    <property type="molecule type" value="Genomic_DNA"/>
</dbReference>
<dbReference type="Proteomes" id="UP000309997">
    <property type="component" value="Unassembled WGS sequence"/>
</dbReference>
<comment type="caution">
    <text evidence="1">The sequence shown here is derived from an EMBL/GenBank/DDBJ whole genome shotgun (WGS) entry which is preliminary data.</text>
</comment>
<evidence type="ECO:0000313" key="1">
    <source>
        <dbReference type="EMBL" id="KAL3591438.1"/>
    </source>
</evidence>
<proteinExistence type="predicted"/>
<protein>
    <submittedName>
        <fullName evidence="1">Uncharacterized protein</fullName>
    </submittedName>
</protein>
<sequence>MLSPGRVSPIDSDPTADTTRDIIPDPSPQVDLSSKSRSESFRGRSERSRSRILGQIRKFFAGLIFEYRKKLGSKCNSNEDGGNLSRKICRIEVPDVENLGIFRDTIELMFEEDIAKRLLKIGAYRAIDILEVSAGIMFTKGVLSCLKYLEAVPWTEEEEDKLRNLFTVFKFDDTTARDILARLHLLSSEDSQQNLARQLVWSITTCADANARNELKSLVKGLLCKSSVYEKDQHDLTKEDLYDVCHSCLGSLVSLMEEASDIIPQGTVMKKETSKPLIGRISRQVDNIIWLLEILLDRQIGEEFVGMWADQVDLLKMHESTSPMIRYELSRVSAILFIAMGTRKLHCRSEARALLLQAWFGPMLLDFGWLQRCKKGLDMKALEEAMGQTLLTLPMKQQYMLFTEWFGYFSKHGTECPNLSKAFQIWWRRSFLRGSETHAIESRWLEMVSKSGPRRTGLELSRCMGFQWTHNLGKIPWSSFNPREGSLKALAEIIVDRKFSLKSACSCLESGNQFWNPKDKVWDLVWKWRGPQRIKTSLWLAVHNGFLTNGQRFHRKLTANVSCILCSDSAETTLHVLLRDCSAAKPLWFGGSETLMADKLICAKGCRSRFMLVVKIHVILCNEVRSNSAILGSQGGGSMQLGQYNMNLVRDFPTNDVGFSSSSDGFNMVSSGSSGKVQSKRIASSSGNHQPQVQQFEPLMLSHGQKQFHCIRGSLGAMGPVKLEPQVFNEQIGPQRRLQSLQSLGSVKLEPLQNQIGRGTGPVKVENQLSVQSNLRQQQLLHMSRQSTQAPAAQMNYLQQQQQQPLRAFPHQQPQMQQFQQQNLPVRSVARPLYEPGTESLAQFPCRTRPFSGLHSSDQQPPEKKQHTRPTSNDDLHSVQASVMHPSTSNGVASANNSLGTSSTSSSAITVARLFHQNSVSSRIENQMTSPGSPYTGTFVQIPSAVSSTTLTLAQLNPSSPFSCLTPSSSNNPQSSHNMLAGSTAINHASSAHSPFQTPMEQSSRSNEVDPNAFQSSVEKIIQEMMISSQFSGAGGMVSVDYEGNDIKDINRVTRSTQNVFTSGPCLEGNVMGNKKSGTMDGGFGSLNGQNHLSASTSRFTAAMGNVSSTLSGRLAMPVMDHDAGMNHQQQALAYQLRLGAVNRFLDNQFD</sequence>